<gene>
    <name evidence="7" type="ordered locus">Spirs_1720</name>
</gene>
<comment type="similarity">
    <text evidence="5">Belongs to the group II decarboxylase family. Sphingosine-1-phosphate lyase subfamily.</text>
</comment>
<dbReference type="SUPFAM" id="SSF53383">
    <property type="entry name" value="PLP-dependent transferases"/>
    <property type="match status" value="1"/>
</dbReference>
<dbReference type="InterPro" id="IPR002129">
    <property type="entry name" value="PyrdxlP-dep_de-COase"/>
</dbReference>
<dbReference type="GO" id="GO:0030170">
    <property type="term" value="F:pyridoxal phosphate binding"/>
    <property type="evidence" value="ECO:0007669"/>
    <property type="project" value="InterPro"/>
</dbReference>
<keyword evidence="3 6" id="KW-0663">Pyridoxal phosphate</keyword>
<dbReference type="HOGENOM" id="CLU_028929_2_1_12"/>
<dbReference type="GO" id="GO:0015937">
    <property type="term" value="P:coenzyme A biosynthetic process"/>
    <property type="evidence" value="ECO:0007669"/>
    <property type="project" value="TreeGrafter"/>
</dbReference>
<evidence type="ECO:0000256" key="4">
    <source>
        <dbReference type="ARBA" id="ARBA00023239"/>
    </source>
</evidence>
<dbReference type="STRING" id="573413.Spirs_1720"/>
<reference evidence="7 8" key="1">
    <citation type="journal article" date="2010" name="Stand. Genomic Sci.">
        <title>Complete genome sequence of Spirochaeta smaragdinae type strain (SEBR 4228).</title>
        <authorList>
            <person name="Mavromatis K."/>
            <person name="Yasawong M."/>
            <person name="Chertkov O."/>
            <person name="Lapidus A."/>
            <person name="Lucas S."/>
            <person name="Nolan M."/>
            <person name="Del Rio T.G."/>
            <person name="Tice H."/>
            <person name="Cheng J.F."/>
            <person name="Pitluck S."/>
            <person name="Liolios K."/>
            <person name="Ivanova N."/>
            <person name="Tapia R."/>
            <person name="Han C."/>
            <person name="Bruce D."/>
            <person name="Goodwin L."/>
            <person name="Pati A."/>
            <person name="Chen A."/>
            <person name="Palaniappan K."/>
            <person name="Land M."/>
            <person name="Hauser L."/>
            <person name="Chang Y.J."/>
            <person name="Jeffries C.D."/>
            <person name="Detter J.C."/>
            <person name="Rohde M."/>
            <person name="Brambilla E."/>
            <person name="Spring S."/>
            <person name="Goker M."/>
            <person name="Sikorski J."/>
            <person name="Woyke T."/>
            <person name="Bristow J."/>
            <person name="Eisen J.A."/>
            <person name="Markowitz V."/>
            <person name="Hugenholtz P."/>
            <person name="Klenk H.P."/>
            <person name="Kyrpides N.C."/>
        </authorList>
    </citation>
    <scope>NUCLEOTIDE SEQUENCE [LARGE SCALE GENOMIC DNA]</scope>
    <source>
        <strain evidence="8">DSM 11293 / JCM 15392 / SEBR 4228</strain>
    </source>
</reference>
<dbReference type="NCBIfam" id="TIGR03812">
    <property type="entry name" value="tyr_de_CO2_Arch"/>
    <property type="match status" value="1"/>
</dbReference>
<dbReference type="KEGG" id="ssm:Spirs_1720"/>
<keyword evidence="8" id="KW-1185">Reference proteome</keyword>
<dbReference type="Gene3D" id="3.40.640.10">
    <property type="entry name" value="Type I PLP-dependent aspartate aminotransferase-like (Major domain)"/>
    <property type="match status" value="1"/>
</dbReference>
<keyword evidence="4" id="KW-0456">Lyase</keyword>
<dbReference type="PROSITE" id="PS00392">
    <property type="entry name" value="DDC_GAD_HDC_YDC"/>
    <property type="match status" value="1"/>
</dbReference>
<dbReference type="GO" id="GO:0019752">
    <property type="term" value="P:carboxylic acid metabolic process"/>
    <property type="evidence" value="ECO:0007669"/>
    <property type="project" value="InterPro"/>
</dbReference>
<dbReference type="Pfam" id="PF00282">
    <property type="entry name" value="Pyridoxal_deC"/>
    <property type="match status" value="1"/>
</dbReference>
<accession>E1R682</accession>
<organism evidence="7 8">
    <name type="scientific">Sediminispirochaeta smaragdinae (strain DSM 11293 / JCM 15392 / SEBR 4228)</name>
    <name type="common">Spirochaeta smaragdinae</name>
    <dbReference type="NCBI Taxonomy" id="573413"/>
    <lineage>
        <taxon>Bacteria</taxon>
        <taxon>Pseudomonadati</taxon>
        <taxon>Spirochaetota</taxon>
        <taxon>Spirochaetia</taxon>
        <taxon>Spirochaetales</taxon>
        <taxon>Spirochaetaceae</taxon>
        <taxon>Sediminispirochaeta</taxon>
    </lineage>
</organism>
<sequence>MEDTTEGIPLQGSGEADVLGALGRKLEGDLSFSGERILGSMCTLPHPTSAKVYEHYLDRNIGDPGLHPRLQQLERETIGMLGRLLGSRSAEGAIVTGGTEANLIALWAAKRKHREKRKVVLPESAHFSFDKAADIMDLDLCKIPVEDDGRVDLKRYLEAIDDKTMVLVAVAGTTGLGAVDPITEISDAATAWKLPLHVDAAFGGFVLPFLAEAGYTAPAFDFSLPGVSSITIDPHKMGRCAIPAGAIVFRNHDAAVASETEVSYLAGGKTRQRTIVGTRSGASVASIWATLHRLGRKGYVETVATCMENSCYLYDRLRSMSGVDAVIEPQMNVVGFSPTKHRRIDPDELARRLRGRGWALSLFPGFLRITVMPHVSRKMLDAFLHDLEEIIA</sequence>
<dbReference type="GO" id="GO:0004068">
    <property type="term" value="F:aspartate 1-decarboxylase activity"/>
    <property type="evidence" value="ECO:0007669"/>
    <property type="project" value="TreeGrafter"/>
</dbReference>
<dbReference type="InterPro" id="IPR015422">
    <property type="entry name" value="PyrdxlP-dep_Trfase_small"/>
</dbReference>
<evidence type="ECO:0000256" key="5">
    <source>
        <dbReference type="ARBA" id="ARBA00038302"/>
    </source>
</evidence>
<dbReference type="InterPro" id="IPR020931">
    <property type="entry name" value="MfnA"/>
</dbReference>
<proteinExistence type="inferred from homology"/>
<dbReference type="InterPro" id="IPR021115">
    <property type="entry name" value="Pyridoxal-P_BS"/>
</dbReference>
<dbReference type="Gene3D" id="3.90.1150.10">
    <property type="entry name" value="Aspartate Aminotransferase, domain 1"/>
    <property type="match status" value="1"/>
</dbReference>
<evidence type="ECO:0000256" key="3">
    <source>
        <dbReference type="ARBA" id="ARBA00022898"/>
    </source>
</evidence>
<evidence type="ECO:0000313" key="7">
    <source>
        <dbReference type="EMBL" id="ADK80847.1"/>
    </source>
</evidence>
<dbReference type="InterPro" id="IPR015421">
    <property type="entry name" value="PyrdxlP-dep_Trfase_major"/>
</dbReference>
<dbReference type="OrthoDB" id="9803665at2"/>
<dbReference type="EMBL" id="CP002116">
    <property type="protein sequence ID" value="ADK80847.1"/>
    <property type="molecule type" value="Genomic_DNA"/>
</dbReference>
<protein>
    <submittedName>
        <fullName evidence="7">Pyridoxal-dependent decarboxylase</fullName>
    </submittedName>
</protein>
<name>E1R682_SEDSS</name>
<dbReference type="InterPro" id="IPR015424">
    <property type="entry name" value="PyrdxlP-dep_Trfase"/>
</dbReference>
<dbReference type="RefSeq" id="WP_013254311.1">
    <property type="nucleotide sequence ID" value="NC_014364.1"/>
</dbReference>
<dbReference type="AlphaFoldDB" id="E1R682"/>
<evidence type="ECO:0000256" key="2">
    <source>
        <dbReference type="ARBA" id="ARBA00022793"/>
    </source>
</evidence>
<evidence type="ECO:0000313" key="8">
    <source>
        <dbReference type="Proteomes" id="UP000002318"/>
    </source>
</evidence>
<dbReference type="PANTHER" id="PTHR42735">
    <property type="match status" value="1"/>
</dbReference>
<evidence type="ECO:0000256" key="6">
    <source>
        <dbReference type="PIRSR" id="PIRSR602129-50"/>
    </source>
</evidence>
<dbReference type="HAMAP" id="MF_01610">
    <property type="entry name" value="MfnA_decarbox"/>
    <property type="match status" value="1"/>
</dbReference>
<keyword evidence="2" id="KW-0210">Decarboxylase</keyword>
<dbReference type="Proteomes" id="UP000002318">
    <property type="component" value="Chromosome"/>
</dbReference>
<comment type="cofactor">
    <cofactor evidence="1 6">
        <name>pyridoxal 5'-phosphate</name>
        <dbReference type="ChEBI" id="CHEBI:597326"/>
    </cofactor>
</comment>
<evidence type="ECO:0000256" key="1">
    <source>
        <dbReference type="ARBA" id="ARBA00001933"/>
    </source>
</evidence>
<dbReference type="InterPro" id="IPR050477">
    <property type="entry name" value="GrpII_AminoAcid_Decarb"/>
</dbReference>
<feature type="modified residue" description="N6-(pyridoxal phosphate)lysine" evidence="6">
    <location>
        <position position="236"/>
    </location>
</feature>
<dbReference type="eggNOG" id="COG0076">
    <property type="taxonomic scope" value="Bacteria"/>
</dbReference>
<dbReference type="PANTHER" id="PTHR42735:SF6">
    <property type="entry name" value="SPHINGOSINE-1-PHOSPHATE LYASE 1"/>
    <property type="match status" value="1"/>
</dbReference>